<organism evidence="1">
    <name type="scientific">marine sediment metagenome</name>
    <dbReference type="NCBI Taxonomy" id="412755"/>
    <lineage>
        <taxon>unclassified sequences</taxon>
        <taxon>metagenomes</taxon>
        <taxon>ecological metagenomes</taxon>
    </lineage>
</organism>
<dbReference type="CDD" id="cd00761">
    <property type="entry name" value="Glyco_tranf_GTA_type"/>
    <property type="match status" value="1"/>
</dbReference>
<dbReference type="AlphaFoldDB" id="A0A0F9GKL3"/>
<dbReference type="InterPro" id="IPR029044">
    <property type="entry name" value="Nucleotide-diphossugar_trans"/>
</dbReference>
<evidence type="ECO:0008006" key="2">
    <source>
        <dbReference type="Google" id="ProtNLM"/>
    </source>
</evidence>
<evidence type="ECO:0000313" key="1">
    <source>
        <dbReference type="EMBL" id="KKL69935.1"/>
    </source>
</evidence>
<dbReference type="EMBL" id="LAZR01026051">
    <property type="protein sequence ID" value="KKL69935.1"/>
    <property type="molecule type" value="Genomic_DNA"/>
</dbReference>
<gene>
    <name evidence="1" type="ORF">LCGC14_2109910</name>
</gene>
<accession>A0A0F9GKL3</accession>
<proteinExistence type="predicted"/>
<dbReference type="Gene3D" id="3.90.550.10">
    <property type="entry name" value="Spore Coat Polysaccharide Biosynthesis Protein SpsA, Chain A"/>
    <property type="match status" value="1"/>
</dbReference>
<reference evidence="1" key="1">
    <citation type="journal article" date="2015" name="Nature">
        <title>Complex archaea that bridge the gap between prokaryotes and eukaryotes.</title>
        <authorList>
            <person name="Spang A."/>
            <person name="Saw J.H."/>
            <person name="Jorgensen S.L."/>
            <person name="Zaremba-Niedzwiedzka K."/>
            <person name="Martijn J."/>
            <person name="Lind A.E."/>
            <person name="van Eijk R."/>
            <person name="Schleper C."/>
            <person name="Guy L."/>
            <person name="Ettema T.J."/>
        </authorList>
    </citation>
    <scope>NUCLEOTIDE SEQUENCE</scope>
</reference>
<comment type="caution">
    <text evidence="1">The sequence shown here is derived from an EMBL/GenBank/DDBJ whole genome shotgun (WGS) entry which is preliminary data.</text>
</comment>
<feature type="non-terminal residue" evidence="1">
    <location>
        <position position="103"/>
    </location>
</feature>
<sequence>MAIHATKLGLDNISWEWVSGLLVDKTRNECATQILKSKAEWLWFIDGDMLFQPNLVEHMLDAAFQGSAWADIVGGYCNLRGWPYLPTIDCGSGVWEAHDANIG</sequence>
<name>A0A0F9GKL3_9ZZZZ</name>
<dbReference type="SUPFAM" id="SSF53448">
    <property type="entry name" value="Nucleotide-diphospho-sugar transferases"/>
    <property type="match status" value="1"/>
</dbReference>
<protein>
    <recommendedName>
        <fullName evidence="2">Glycosyltransferase 2-like domain-containing protein</fullName>
    </recommendedName>
</protein>